<sequence length="163" mass="18496">MPETEPDLPFSARIAAEALAAVLAAFRRDGTDIPWLYLIRAPFEYGMDEWVLRLVTEESPQAMWAKRVHLRRDGLMPALPVEARLDTVSPKDLEALCIADYAKNAESWPIILDDFIWKGLYFDYVLIAGIDVKPLKTPLAKTRRVQRRASNARPHRGKLSHGS</sequence>
<feature type="compositionally biased region" description="Basic residues" evidence="1">
    <location>
        <begin position="153"/>
        <end position="163"/>
    </location>
</feature>
<reference evidence="3" key="1">
    <citation type="submission" date="2008-03" db="EMBL/GenBank/DDBJ databases">
        <title>Complete sequence of chromosome of Beijerinckia indica subsp. indica ATCC 9039.</title>
        <authorList>
            <consortium name="US DOE Joint Genome Institute"/>
            <person name="Copeland A."/>
            <person name="Lucas S."/>
            <person name="Lapidus A."/>
            <person name="Glavina del Rio T."/>
            <person name="Dalin E."/>
            <person name="Tice H."/>
            <person name="Bruce D."/>
            <person name="Goodwin L."/>
            <person name="Pitluck S."/>
            <person name="LaButti K."/>
            <person name="Schmutz J."/>
            <person name="Larimer F."/>
            <person name="Land M."/>
            <person name="Hauser L."/>
            <person name="Kyrpides N."/>
            <person name="Mikhailova N."/>
            <person name="Dunfield P.F."/>
            <person name="Dedysh S.N."/>
            <person name="Liesack W."/>
            <person name="Saw J.H."/>
            <person name="Alam M."/>
            <person name="Chen Y."/>
            <person name="Murrell J.C."/>
            <person name="Richardson P."/>
        </authorList>
    </citation>
    <scope>NUCLEOTIDE SEQUENCE [LARGE SCALE GENOMIC DNA]</scope>
    <source>
        <strain evidence="3">ATCC 9039 / DSM 1715 / NCIMB 8712</strain>
    </source>
</reference>
<keyword evidence="3" id="KW-1185">Reference proteome</keyword>
<proteinExistence type="predicted"/>
<dbReference type="KEGG" id="bid:Bind_1812"/>
<evidence type="ECO:0000313" key="3">
    <source>
        <dbReference type="Proteomes" id="UP000001695"/>
    </source>
</evidence>
<gene>
    <name evidence="2" type="ordered locus">Bind_1812</name>
</gene>
<feature type="region of interest" description="Disordered" evidence="1">
    <location>
        <begin position="143"/>
        <end position="163"/>
    </location>
</feature>
<dbReference type="EMBL" id="CP001016">
    <property type="protein sequence ID" value="ACB95440.1"/>
    <property type="molecule type" value="Genomic_DNA"/>
</dbReference>
<dbReference type="OrthoDB" id="9848096at2"/>
<evidence type="ECO:0000256" key="1">
    <source>
        <dbReference type="SAM" id="MobiDB-lite"/>
    </source>
</evidence>
<protein>
    <submittedName>
        <fullName evidence="2">Uncharacterized protein</fullName>
    </submittedName>
</protein>
<dbReference type="Proteomes" id="UP000001695">
    <property type="component" value="Chromosome"/>
</dbReference>
<dbReference type="STRING" id="395963.Bind_1812"/>
<organism evidence="2 3">
    <name type="scientific">Beijerinckia indica subsp. indica (strain ATCC 9039 / DSM 1715 / NCIMB 8712)</name>
    <dbReference type="NCBI Taxonomy" id="395963"/>
    <lineage>
        <taxon>Bacteria</taxon>
        <taxon>Pseudomonadati</taxon>
        <taxon>Pseudomonadota</taxon>
        <taxon>Alphaproteobacteria</taxon>
        <taxon>Hyphomicrobiales</taxon>
        <taxon>Beijerinckiaceae</taxon>
        <taxon>Beijerinckia</taxon>
    </lineage>
</organism>
<dbReference type="RefSeq" id="WP_012384797.1">
    <property type="nucleotide sequence ID" value="NC_010581.1"/>
</dbReference>
<dbReference type="HOGENOM" id="CLU_1623913_0_0_5"/>
<name>B2IDK4_BEII9</name>
<reference evidence="2 3" key="2">
    <citation type="journal article" date="2010" name="J. Bacteriol.">
        <title>Complete genome sequence of Beijerinckia indica subsp. indica.</title>
        <authorList>
            <person name="Tamas I."/>
            <person name="Dedysh S.N."/>
            <person name="Liesack W."/>
            <person name="Stott M.B."/>
            <person name="Alam M."/>
            <person name="Murrell J.C."/>
            <person name="Dunfield P.F."/>
        </authorList>
    </citation>
    <scope>NUCLEOTIDE SEQUENCE [LARGE SCALE GENOMIC DNA]</scope>
    <source>
        <strain evidence="3">ATCC 9039 / DSM 1715 / NCIMB 8712</strain>
    </source>
</reference>
<accession>B2IDK4</accession>
<evidence type="ECO:0000313" key="2">
    <source>
        <dbReference type="EMBL" id="ACB95440.1"/>
    </source>
</evidence>
<dbReference type="AlphaFoldDB" id="B2IDK4"/>